<gene>
    <name evidence="2" type="ordered locus">CVAR_0314</name>
</gene>
<feature type="transmembrane region" description="Helical" evidence="1">
    <location>
        <begin position="12"/>
        <end position="32"/>
    </location>
</feature>
<protein>
    <submittedName>
        <fullName evidence="2">Putative secreted protein</fullName>
    </submittedName>
</protein>
<reference evidence="2 3" key="1">
    <citation type="journal article" date="2011" name="BMC Genomics">
        <title>Complete genome sequence of Corynebacterium variabile DSM 44702 isolated from the surface of smear-ripened cheeses and insights into cheese ripening and flavor generation.</title>
        <authorList>
            <person name="Schroeder J."/>
            <person name="Maus I."/>
            <person name="Trost E."/>
            <person name="Tauch A."/>
        </authorList>
    </citation>
    <scope>NUCLEOTIDE SEQUENCE [LARGE SCALE GENOMIC DNA]</scope>
    <source>
        <strain evidence="3">DSM 44702 / JCM 12073 / NCIMB 30131</strain>
    </source>
</reference>
<dbReference type="Proteomes" id="UP000006659">
    <property type="component" value="Chromosome"/>
</dbReference>
<dbReference type="STRING" id="858619.CVAR_0314"/>
<dbReference type="HOGENOM" id="CLU_103289_1_0_11"/>
<dbReference type="RefSeq" id="WP_014008856.1">
    <property type="nucleotide sequence ID" value="NC_015859.1"/>
</dbReference>
<keyword evidence="1" id="KW-0812">Transmembrane</keyword>
<dbReference type="eggNOG" id="COG1434">
    <property type="taxonomic scope" value="Bacteria"/>
</dbReference>
<evidence type="ECO:0000313" key="2">
    <source>
        <dbReference type="EMBL" id="AEK35662.1"/>
    </source>
</evidence>
<dbReference type="EMBL" id="CP002917">
    <property type="protein sequence ID" value="AEK35662.1"/>
    <property type="molecule type" value="Genomic_DNA"/>
</dbReference>
<organism evidence="2 3">
    <name type="scientific">Corynebacterium variabile (strain DSM 44702 / CIP 107183 / JCM 12073 / NCIMB 30131)</name>
    <name type="common">Corynebacterium mooreparkense</name>
    <dbReference type="NCBI Taxonomy" id="858619"/>
    <lineage>
        <taxon>Bacteria</taxon>
        <taxon>Bacillati</taxon>
        <taxon>Actinomycetota</taxon>
        <taxon>Actinomycetes</taxon>
        <taxon>Mycobacteriales</taxon>
        <taxon>Corynebacteriaceae</taxon>
        <taxon>Corynebacterium</taxon>
    </lineage>
</organism>
<keyword evidence="1" id="KW-1133">Transmembrane helix</keyword>
<proteinExistence type="predicted"/>
<name>G0HCT7_CORVD</name>
<keyword evidence="1" id="KW-0472">Membrane</keyword>
<dbReference type="KEGG" id="cva:CVAR_0314"/>
<evidence type="ECO:0000313" key="3">
    <source>
        <dbReference type="Proteomes" id="UP000006659"/>
    </source>
</evidence>
<accession>G0HCT7</accession>
<sequence length="189" mass="20940">MAHRLRRRHGLRYVTLSVSVFLLVLGGAWTWFAVTRIYAPRLDPVPEDVDVIVQLGGIPGGDYQAVRELAEQLGVPDLVLSNPIGRSVQGRYCGPLAGVTVHCFTPAPSTTRGEAREFAALAYSHGWRSAYVMGTGREHTERVRWYFARCWDGELAVNAPTSSRPVREHVRQGLYQTAGWLKAVTYGGC</sequence>
<dbReference type="AlphaFoldDB" id="G0HCT7"/>
<evidence type="ECO:0000256" key="1">
    <source>
        <dbReference type="SAM" id="Phobius"/>
    </source>
</evidence>